<keyword evidence="1" id="KW-0677">Repeat</keyword>
<proteinExistence type="predicted"/>
<name>A0A3G5A5I8_9VIRU</name>
<dbReference type="PROSITE" id="PS00626">
    <property type="entry name" value="RCC1_2"/>
    <property type="match status" value="1"/>
</dbReference>
<dbReference type="EMBL" id="MK072302">
    <property type="protein sequence ID" value="AYV81774.1"/>
    <property type="molecule type" value="Genomic_DNA"/>
</dbReference>
<dbReference type="PRINTS" id="PR00633">
    <property type="entry name" value="RCCNDNSATION"/>
</dbReference>
<dbReference type="InterPro" id="IPR009091">
    <property type="entry name" value="RCC1/BLIP-II"/>
</dbReference>
<dbReference type="Pfam" id="PF13540">
    <property type="entry name" value="RCC1_2"/>
    <property type="match status" value="4"/>
</dbReference>
<accession>A0A3G5A5I8</accession>
<sequence>MNDLIFLKTLPSELFYIIVGYNPKSVFIYHTREDWFRLNWIRLLKLNFNRDYQNTLLSIGDLVKIYLDCCWPKMVCGRTEYVVIDDDVISNHSAERNTFLVAYGSQHMFILLRDGTLLCRGSNELGQLGLGDFVLRDNFVRNDYYFGKNIAGIACGRYHTLVLLINGKVFTSGGISRGEIGSAFEPKNNFTEVENIKDVVQIACGFDYSFIKLKDGSIMAYGGGFWGQLGLGEIKRVSLFTKIEYISNVREIACGGCTTFLLMKDGTVMSTGYNNSGVLGHGDRLHRNMFKRVKNLPKNIIKIQAGFDHAICLLSNKTVMTCGSNTTGELGFPDIRSRCIFKVVKDFSGRVADIGTGPFAKYTILRLVDGSLIKYGIEAK</sequence>
<dbReference type="SUPFAM" id="SSF50985">
    <property type="entry name" value="RCC1/BLIP-II"/>
    <property type="match status" value="1"/>
</dbReference>
<dbReference type="PROSITE" id="PS50012">
    <property type="entry name" value="RCC1_3"/>
    <property type="match status" value="4"/>
</dbReference>
<dbReference type="InterPro" id="IPR000408">
    <property type="entry name" value="Reg_chr_condens"/>
</dbReference>
<reference evidence="2" key="1">
    <citation type="submission" date="2018-10" db="EMBL/GenBank/DDBJ databases">
        <title>Hidden diversity of soil giant viruses.</title>
        <authorList>
            <person name="Schulz F."/>
            <person name="Alteio L."/>
            <person name="Goudeau D."/>
            <person name="Ryan E.M."/>
            <person name="Malmstrom R.R."/>
            <person name="Blanchard J."/>
            <person name="Woyke T."/>
        </authorList>
    </citation>
    <scope>NUCLEOTIDE SEQUENCE</scope>
    <source>
        <strain evidence="2">HAV1</strain>
    </source>
</reference>
<protein>
    <submittedName>
        <fullName evidence="2">RCC1 domain-containing protein 1</fullName>
    </submittedName>
</protein>
<dbReference type="InterPro" id="IPR051709">
    <property type="entry name" value="Ub-ligase/GTPase-reg"/>
</dbReference>
<organism evidence="2">
    <name type="scientific">Harvfovirus sp</name>
    <dbReference type="NCBI Taxonomy" id="2487768"/>
    <lineage>
        <taxon>Viruses</taxon>
        <taxon>Varidnaviria</taxon>
        <taxon>Bamfordvirae</taxon>
        <taxon>Nucleocytoviricota</taxon>
        <taxon>Megaviricetes</taxon>
        <taxon>Imitervirales</taxon>
        <taxon>Mimiviridae</taxon>
        <taxon>Klosneuvirinae</taxon>
    </lineage>
</organism>
<dbReference type="PANTHER" id="PTHR45622">
    <property type="entry name" value="UBIQUITIN-PROTEIN LIGASE E3A-RELATED"/>
    <property type="match status" value="1"/>
</dbReference>
<evidence type="ECO:0000313" key="2">
    <source>
        <dbReference type="EMBL" id="AYV81774.1"/>
    </source>
</evidence>
<gene>
    <name evidence="2" type="ORF">Harvfovirus60_7</name>
</gene>
<dbReference type="Gene3D" id="2.130.10.30">
    <property type="entry name" value="Regulator of chromosome condensation 1/beta-lactamase-inhibitor protein II"/>
    <property type="match status" value="1"/>
</dbReference>
<dbReference type="PANTHER" id="PTHR45622:SF70">
    <property type="entry name" value="SECRETION-REGULATING GUANINE NUCLEOTIDE EXCHANGE FACTOR"/>
    <property type="match status" value="1"/>
</dbReference>
<evidence type="ECO:0000256" key="1">
    <source>
        <dbReference type="ARBA" id="ARBA00022737"/>
    </source>
</evidence>